<feature type="transmembrane region" description="Helical" evidence="1">
    <location>
        <begin position="298"/>
        <end position="322"/>
    </location>
</feature>
<keyword evidence="1" id="KW-0812">Transmembrane</keyword>
<keyword evidence="3" id="KW-0328">Glycosyltransferase</keyword>
<protein>
    <submittedName>
        <fullName evidence="3">Dolichyl-phosphate-mannose-protein mannosyltransferase</fullName>
    </submittedName>
</protein>
<sequence>MSSMTRLAPTPKPVHPMVPDIEPKTRSWTPMHLLAIALWLIYVSLGFYLTLHLHYYAGDAVSRVANAYYVLYGRNPHLGAIGFIWNPLPSLLELPIVSLYPLVPAVVTKGLAGIFVSALFGAWGAVHLHRILTNFSVPKPWSYIITLIFALNPLIALYGANGMSDIMLLSCLLGTYSGVLDYLTTHALRRLVSAGIWMALGLGMRYEAVPFGALVIIGLMVAQWKTTKPEIWAGSAMILGAPIVFAGGLWIYFNWAIMKNPVYFLNSNYGNLAQTRTGAYLTPALDHAYHSLPGTIEYVAHFLLLSWPLALALGIMFFFLWGRHLDNRAVILLSGALGAILLEIGFAYVGHLGSWDRYFISFIADGVLMVSFIASKIGKRFAHRKLPAILWWTTMSVLLLSADVGTFIAAQNPTIGHPDGIVMDYAWQNRSMQYLSDTFTRAAPVIQYLDHHPHLTVLADAFNAWPIIIRSKNFNRFIITSDYDFASILHNPKGRVAAILVPEPTGVASLDAVNRVWPQMWAGHVPWATLLKSFPGGANWRLYEVTPQAP</sequence>
<organism evidence="3 4">
    <name type="scientific">Sulfobacillus thermosulfidooxidans (strain DSM 9293 / VKM B-1269 / AT-1)</name>
    <dbReference type="NCBI Taxonomy" id="929705"/>
    <lineage>
        <taxon>Bacteria</taxon>
        <taxon>Bacillati</taxon>
        <taxon>Bacillota</taxon>
        <taxon>Clostridia</taxon>
        <taxon>Eubacteriales</taxon>
        <taxon>Clostridiales Family XVII. Incertae Sedis</taxon>
        <taxon>Sulfobacillus</taxon>
    </lineage>
</organism>
<dbReference type="InterPro" id="IPR038731">
    <property type="entry name" value="RgtA/B/C-like"/>
</dbReference>
<feature type="transmembrane region" description="Helical" evidence="1">
    <location>
        <begin position="329"/>
        <end position="352"/>
    </location>
</feature>
<reference evidence="4" key="1">
    <citation type="submission" date="2017-04" db="EMBL/GenBank/DDBJ databases">
        <authorList>
            <person name="Varghese N."/>
            <person name="Submissions S."/>
        </authorList>
    </citation>
    <scope>NUCLEOTIDE SEQUENCE [LARGE SCALE GENOMIC DNA]</scope>
    <source>
        <strain evidence="4">DSM 9293</strain>
    </source>
</reference>
<feature type="transmembrane region" description="Helical" evidence="1">
    <location>
        <begin position="196"/>
        <end position="219"/>
    </location>
</feature>
<feature type="transmembrane region" description="Helical" evidence="1">
    <location>
        <begin position="141"/>
        <end position="159"/>
    </location>
</feature>
<name>A0A1W1WBH2_SULTA</name>
<gene>
    <name evidence="3" type="ORF">SAMN00768000_1182</name>
</gene>
<dbReference type="AlphaFoldDB" id="A0A1W1WBH2"/>
<dbReference type="OrthoDB" id="3276839at2"/>
<keyword evidence="4" id="KW-1185">Reference proteome</keyword>
<feature type="transmembrane region" description="Helical" evidence="1">
    <location>
        <begin position="231"/>
        <end position="253"/>
    </location>
</feature>
<evidence type="ECO:0000256" key="1">
    <source>
        <dbReference type="SAM" id="Phobius"/>
    </source>
</evidence>
<evidence type="ECO:0000259" key="2">
    <source>
        <dbReference type="Pfam" id="PF13231"/>
    </source>
</evidence>
<evidence type="ECO:0000313" key="4">
    <source>
        <dbReference type="Proteomes" id="UP000192660"/>
    </source>
</evidence>
<feature type="transmembrane region" description="Helical" evidence="1">
    <location>
        <begin position="33"/>
        <end position="57"/>
    </location>
</feature>
<feature type="transmembrane region" description="Helical" evidence="1">
    <location>
        <begin position="110"/>
        <end position="129"/>
    </location>
</feature>
<dbReference type="GO" id="GO:0016757">
    <property type="term" value="F:glycosyltransferase activity"/>
    <property type="evidence" value="ECO:0007669"/>
    <property type="project" value="UniProtKB-KW"/>
</dbReference>
<dbReference type="EMBL" id="FWWY01000001">
    <property type="protein sequence ID" value="SMC03627.1"/>
    <property type="molecule type" value="Genomic_DNA"/>
</dbReference>
<feature type="transmembrane region" description="Helical" evidence="1">
    <location>
        <begin position="77"/>
        <end position="103"/>
    </location>
</feature>
<keyword evidence="1" id="KW-1133">Transmembrane helix</keyword>
<keyword evidence="3" id="KW-0808">Transferase</keyword>
<feature type="transmembrane region" description="Helical" evidence="1">
    <location>
        <begin position="166"/>
        <end position="184"/>
    </location>
</feature>
<feature type="domain" description="Glycosyltransferase RgtA/B/C/D-like" evidence="2">
    <location>
        <begin position="110"/>
        <end position="239"/>
    </location>
</feature>
<feature type="transmembrane region" description="Helical" evidence="1">
    <location>
        <begin position="389"/>
        <end position="410"/>
    </location>
</feature>
<evidence type="ECO:0000313" key="3">
    <source>
        <dbReference type="EMBL" id="SMC03627.1"/>
    </source>
</evidence>
<dbReference type="Proteomes" id="UP000192660">
    <property type="component" value="Unassembled WGS sequence"/>
</dbReference>
<accession>A0A1W1WBH2</accession>
<dbReference type="STRING" id="28034.BFX07_04215"/>
<keyword evidence="1" id="KW-0472">Membrane</keyword>
<proteinExistence type="predicted"/>
<feature type="transmembrane region" description="Helical" evidence="1">
    <location>
        <begin position="358"/>
        <end position="377"/>
    </location>
</feature>
<dbReference type="Pfam" id="PF13231">
    <property type="entry name" value="PMT_2"/>
    <property type="match status" value="1"/>
</dbReference>